<organism evidence="2 3">
    <name type="scientific">Littorina saxatilis</name>
    <dbReference type="NCBI Taxonomy" id="31220"/>
    <lineage>
        <taxon>Eukaryota</taxon>
        <taxon>Metazoa</taxon>
        <taxon>Spiralia</taxon>
        <taxon>Lophotrochozoa</taxon>
        <taxon>Mollusca</taxon>
        <taxon>Gastropoda</taxon>
        <taxon>Caenogastropoda</taxon>
        <taxon>Littorinimorpha</taxon>
        <taxon>Littorinoidea</taxon>
        <taxon>Littorinidae</taxon>
        <taxon>Littorina</taxon>
    </lineage>
</organism>
<feature type="region of interest" description="Disordered" evidence="1">
    <location>
        <begin position="260"/>
        <end position="353"/>
    </location>
</feature>
<feature type="region of interest" description="Disordered" evidence="1">
    <location>
        <begin position="21"/>
        <end position="155"/>
    </location>
</feature>
<feature type="compositionally biased region" description="Polar residues" evidence="1">
    <location>
        <begin position="260"/>
        <end position="276"/>
    </location>
</feature>
<dbReference type="EMBL" id="JBAMIC010000024">
    <property type="protein sequence ID" value="KAK7090495.1"/>
    <property type="molecule type" value="Genomic_DNA"/>
</dbReference>
<sequence>MSNQQVNKVDLSLDDIIKLNKKAKQSRGGNNRTQGNAGARGQSVRGRKHAGGKGGGGGGASPLLRKKAGMTGGTVRGQTVGRRGQGAGRRGQRGNLRGRGGSSSSSRGGSVTRNTNSGYNTSTRGFRTGGIRGIRRGARGNIRGSFRGRGNANNQGIMQRVGMQGQGDGVTNRISLKQKRQLAMQALRQARKTIAQLDQQNARQTVVNARRGIPQQNVQNPRPLGKKKQGMYSSNLSLVSSSSLSSAGSARQLQGTKVTTFNTSASPDPSLAPQNTRNKRRRWRAKSQTPSLPGISSSTLTISIDNAPSQAHGAPHVSNVPAAPAPRQQRQRRRQWRRQNSNSSFDSVDVNVNRGAAPSFDSVDMNRGATPSFAQQLAKLKPTSSTKYVFQKKAFSTGNTTLPLNDRFSGSGSEDIMGRKVFM</sequence>
<proteinExistence type="predicted"/>
<feature type="region of interest" description="Disordered" evidence="1">
    <location>
        <begin position="208"/>
        <end position="230"/>
    </location>
</feature>
<dbReference type="Proteomes" id="UP001374579">
    <property type="component" value="Unassembled WGS sequence"/>
</dbReference>
<accession>A0AAN9AP54</accession>
<comment type="caution">
    <text evidence="2">The sequence shown here is derived from an EMBL/GenBank/DDBJ whole genome shotgun (WGS) entry which is preliminary data.</text>
</comment>
<evidence type="ECO:0000313" key="3">
    <source>
        <dbReference type="Proteomes" id="UP001374579"/>
    </source>
</evidence>
<dbReference type="AlphaFoldDB" id="A0AAN9AP54"/>
<evidence type="ECO:0000313" key="2">
    <source>
        <dbReference type="EMBL" id="KAK7090495.1"/>
    </source>
</evidence>
<reference evidence="2 3" key="1">
    <citation type="submission" date="2024-02" db="EMBL/GenBank/DDBJ databases">
        <title>Chromosome-scale genome assembly of the rough periwinkle Littorina saxatilis.</title>
        <authorList>
            <person name="De Jode A."/>
            <person name="Faria R."/>
            <person name="Formenti G."/>
            <person name="Sims Y."/>
            <person name="Smith T.P."/>
            <person name="Tracey A."/>
            <person name="Wood J.M.D."/>
            <person name="Zagrodzka Z.B."/>
            <person name="Johannesson K."/>
            <person name="Butlin R.K."/>
            <person name="Leder E.H."/>
        </authorList>
    </citation>
    <scope>NUCLEOTIDE SEQUENCE [LARGE SCALE GENOMIC DNA]</scope>
    <source>
        <strain evidence="2">Snail1</strain>
        <tissue evidence="2">Muscle</tissue>
    </source>
</reference>
<evidence type="ECO:0000256" key="1">
    <source>
        <dbReference type="SAM" id="MobiDB-lite"/>
    </source>
</evidence>
<feature type="compositionally biased region" description="Polar residues" evidence="1">
    <location>
        <begin position="286"/>
        <end position="309"/>
    </location>
</feature>
<protein>
    <submittedName>
        <fullName evidence="2">Uncharacterized protein</fullName>
    </submittedName>
</protein>
<feature type="compositionally biased region" description="Polar residues" evidence="1">
    <location>
        <begin position="114"/>
        <end position="123"/>
    </location>
</feature>
<gene>
    <name evidence="2" type="ORF">V1264_010283</name>
</gene>
<feature type="compositionally biased region" description="Low complexity" evidence="1">
    <location>
        <begin position="338"/>
        <end position="353"/>
    </location>
</feature>
<keyword evidence="3" id="KW-1185">Reference proteome</keyword>
<name>A0AAN9AP54_9CAEN</name>
<feature type="compositionally biased region" description="Polar residues" evidence="1">
    <location>
        <begin position="27"/>
        <end position="36"/>
    </location>
</feature>
<feature type="compositionally biased region" description="Low complexity" evidence="1">
    <location>
        <begin position="102"/>
        <end position="113"/>
    </location>
</feature>